<dbReference type="CDD" id="cd17574">
    <property type="entry name" value="REC_OmpR"/>
    <property type="match status" value="1"/>
</dbReference>
<dbReference type="SUPFAM" id="SSF52172">
    <property type="entry name" value="CheY-like"/>
    <property type="match status" value="1"/>
</dbReference>
<comment type="caution">
    <text evidence="11">The sequence shown here is derived from an EMBL/GenBank/DDBJ whole genome shotgun (WGS) entry which is preliminary data.</text>
</comment>
<keyword evidence="12" id="KW-1185">Reference proteome</keyword>
<feature type="domain" description="Response regulatory" evidence="10">
    <location>
        <begin position="1167"/>
        <end position="1282"/>
    </location>
</feature>
<dbReference type="SMART" id="SM00388">
    <property type="entry name" value="HisKA"/>
    <property type="match status" value="1"/>
</dbReference>
<reference evidence="11 12" key="1">
    <citation type="submission" date="2017-01" db="EMBL/GenBank/DDBJ databases">
        <authorList>
            <person name="Varghese N."/>
            <person name="Submissions S."/>
        </authorList>
    </citation>
    <scope>NUCLEOTIDE SEQUENCE [LARGE SCALE GENOMIC DNA]</scope>
    <source>
        <strain evidence="11 12">DSM 2061</strain>
    </source>
</reference>
<dbReference type="InterPro" id="IPR001789">
    <property type="entry name" value="Sig_transdc_resp-reg_receiver"/>
</dbReference>
<dbReference type="Pfam" id="PF12833">
    <property type="entry name" value="HTH_18"/>
    <property type="match status" value="1"/>
</dbReference>
<dbReference type="InterPro" id="IPR009057">
    <property type="entry name" value="Homeodomain-like_sf"/>
</dbReference>
<keyword evidence="4" id="KW-0805">Transcription regulation</keyword>
<evidence type="ECO:0000313" key="11">
    <source>
        <dbReference type="EMBL" id="SIT08144.1"/>
    </source>
</evidence>
<evidence type="ECO:0000259" key="8">
    <source>
        <dbReference type="PROSITE" id="PS01124"/>
    </source>
</evidence>
<protein>
    <recommendedName>
        <fullName evidence="2">histidine kinase</fullName>
        <ecNumber evidence="2">2.7.13.3</ecNumber>
    </recommendedName>
</protein>
<dbReference type="Proteomes" id="UP000185728">
    <property type="component" value="Unassembled WGS sequence"/>
</dbReference>
<keyword evidence="5" id="KW-0238">DNA-binding</keyword>
<dbReference type="InterPro" id="IPR011006">
    <property type="entry name" value="CheY-like_superfamily"/>
</dbReference>
<dbReference type="PROSITE" id="PS50109">
    <property type="entry name" value="HIS_KIN"/>
    <property type="match status" value="1"/>
</dbReference>
<dbReference type="SUPFAM" id="SSF55874">
    <property type="entry name" value="ATPase domain of HSP90 chaperone/DNA topoisomerase II/histidine kinase"/>
    <property type="match status" value="1"/>
</dbReference>
<dbReference type="Pfam" id="PF07494">
    <property type="entry name" value="Reg_prop"/>
    <property type="match status" value="5"/>
</dbReference>
<accession>A0ABY1L5J4</accession>
<dbReference type="Pfam" id="PF00072">
    <property type="entry name" value="Response_reg"/>
    <property type="match status" value="1"/>
</dbReference>
<dbReference type="PROSITE" id="PS50110">
    <property type="entry name" value="RESPONSE_REGULATORY"/>
    <property type="match status" value="1"/>
</dbReference>
<gene>
    <name evidence="11" type="ORF">SAMN05421766_10917</name>
</gene>
<dbReference type="EMBL" id="FTOB01000009">
    <property type="protein sequence ID" value="SIT08144.1"/>
    <property type="molecule type" value="Genomic_DNA"/>
</dbReference>
<evidence type="ECO:0000256" key="1">
    <source>
        <dbReference type="ARBA" id="ARBA00000085"/>
    </source>
</evidence>
<dbReference type="CDD" id="cd00075">
    <property type="entry name" value="HATPase"/>
    <property type="match status" value="1"/>
</dbReference>
<dbReference type="PROSITE" id="PS01124">
    <property type="entry name" value="HTH_ARAC_FAMILY_2"/>
    <property type="match status" value="1"/>
</dbReference>
<name>A0ABY1L5J4_9FLAO</name>
<dbReference type="SUPFAM" id="SSF46689">
    <property type="entry name" value="Homeodomain-like"/>
    <property type="match status" value="1"/>
</dbReference>
<dbReference type="GO" id="GO:0016301">
    <property type="term" value="F:kinase activity"/>
    <property type="evidence" value="ECO:0007669"/>
    <property type="project" value="UniProtKB-KW"/>
</dbReference>
<dbReference type="SMART" id="SM00342">
    <property type="entry name" value="HTH_ARAC"/>
    <property type="match status" value="1"/>
</dbReference>
<evidence type="ECO:0000256" key="6">
    <source>
        <dbReference type="ARBA" id="ARBA00023163"/>
    </source>
</evidence>
<dbReference type="SMART" id="SM00448">
    <property type="entry name" value="REC"/>
    <property type="match status" value="1"/>
</dbReference>
<comment type="catalytic activity">
    <reaction evidence="1">
        <text>ATP + protein L-histidine = ADP + protein N-phospho-L-histidine.</text>
        <dbReference type="EC" id="2.7.13.3"/>
    </reaction>
</comment>
<dbReference type="Gene3D" id="2.60.40.10">
    <property type="entry name" value="Immunoglobulins"/>
    <property type="match status" value="1"/>
</dbReference>
<dbReference type="InterPro" id="IPR013783">
    <property type="entry name" value="Ig-like_fold"/>
</dbReference>
<dbReference type="InterPro" id="IPR004358">
    <property type="entry name" value="Sig_transdc_His_kin-like_C"/>
</dbReference>
<dbReference type="Pfam" id="PF02518">
    <property type="entry name" value="HATPase_c"/>
    <property type="match status" value="1"/>
</dbReference>
<evidence type="ECO:0000256" key="4">
    <source>
        <dbReference type="ARBA" id="ARBA00023015"/>
    </source>
</evidence>
<dbReference type="InterPro" id="IPR011123">
    <property type="entry name" value="Y_Y_Y"/>
</dbReference>
<dbReference type="InterPro" id="IPR036890">
    <property type="entry name" value="HATPase_C_sf"/>
</dbReference>
<feature type="modified residue" description="4-aspartylphosphate" evidence="7">
    <location>
        <position position="1215"/>
    </location>
</feature>
<dbReference type="SUPFAM" id="SSF47384">
    <property type="entry name" value="Homodimeric domain of signal transducing histidine kinase"/>
    <property type="match status" value="1"/>
</dbReference>
<dbReference type="InterPro" id="IPR018062">
    <property type="entry name" value="HTH_AraC-typ_CS"/>
</dbReference>
<dbReference type="InterPro" id="IPR011110">
    <property type="entry name" value="Reg_prop"/>
</dbReference>
<dbReference type="Gene3D" id="1.10.287.130">
    <property type="match status" value="1"/>
</dbReference>
<dbReference type="PANTHER" id="PTHR43547">
    <property type="entry name" value="TWO-COMPONENT HISTIDINE KINASE"/>
    <property type="match status" value="1"/>
</dbReference>
<dbReference type="InterPro" id="IPR005467">
    <property type="entry name" value="His_kinase_dom"/>
</dbReference>
<keyword evidence="11" id="KW-0808">Transferase</keyword>
<dbReference type="EC" id="2.7.13.3" evidence="2"/>
<dbReference type="Gene3D" id="3.30.565.10">
    <property type="entry name" value="Histidine kinase-like ATPase, C-terminal domain"/>
    <property type="match status" value="1"/>
</dbReference>
<dbReference type="PROSITE" id="PS00041">
    <property type="entry name" value="HTH_ARAC_FAMILY_1"/>
    <property type="match status" value="1"/>
</dbReference>
<dbReference type="SUPFAM" id="SSF63829">
    <property type="entry name" value="Calcium-dependent phosphotriesterase"/>
    <property type="match status" value="3"/>
</dbReference>
<feature type="domain" description="HTH araC/xylS-type" evidence="8">
    <location>
        <begin position="1314"/>
        <end position="1413"/>
    </location>
</feature>
<dbReference type="Gene3D" id="2.130.10.10">
    <property type="entry name" value="YVTN repeat-like/Quinoprotein amine dehydrogenase"/>
    <property type="match status" value="2"/>
</dbReference>
<evidence type="ECO:0000256" key="7">
    <source>
        <dbReference type="PROSITE-ProRule" id="PRU00169"/>
    </source>
</evidence>
<sequence>MVERFFTNLTFLGCNPFIAEWQPVLIICSTNKENARILVFMRKTLLSYISFLIIVSLSWETWSQETVQDLEFNKIKDGISQVGVHTITQDNNGFIWIGTHGSGVYRYDGMDYVSYRPKINDNNRVLASSFVYCTYLDKDNRLWVGTNVGLALYDREKDKFRHIPLISTTNRNEGIVGVNSLQGDGNGHLFIGTGEQGIFMMHLDSLKIERIPFNNSNPDAFLAVNEIKATGDGVFYAATSAGLLEVDLKNKRVDLALLRNGNDALTITAAIQSLFFDAENTIWAGSISNGIYKIQLADGQQVPSVQNFSITSNNIFSVIESPYGDILCGTENDGLYRLNKNGDIIRHYLFDKNDEKSILSNSIWSLYVDKDERIWMGFYNRGIVVHDKFHNKFSEIQSIYNKPNSLQVSSVTSIVADEEDKLWIAMDGGGVDVLDKTTNTFTHINTSNNSVYKGLTSDYIQSLFIDSQQNIWVGSWDKGLFFLKKGSNRFINYKFPVVIERKGSGAIMSFAEDSKGRIWIGSFNQGLYSYKLGAQGVTGFNDASFQSHGLAGNYINKVNVDSQDIVWVATTNGLFKLKQNKEGNYEMLLMNHFLSTEEGSEYNNYDIVSLYTDDKNILWGGTRGIGLLKYNTAENTAIWYNTSNGLSIPNVNAIIGDLQGNLWLDGNSGIAKLNKETHEFTYYNKNDGLVSNDYNKNAVYKDQEGLLYFGGNEGIDYFDPSRINVLETAPKVYLKNLKLFNENVLPSTNESPLQNVLFQTDSITLNSKQSVFTIEYSGINFTVPEENQYAYYLEGYEDDYNYVGEIRSATYTNLDAGHYVFKVKAANNDGVWSETPVTLHIEVLPPWWKTNWALLGYGLLVLVLLGLLRRFEKKRIIDRQQVENERQKRLREEELHKERIQFFTNVAHEFSSPLTLILNPIKDILGEEGYSGDGRLKTKHLTIYKNAERLIRLINELLDFSKLESNKIKVRAHRLNLVPFIKEISGHFKEEALTNHIDLKIESDTDVVWLWADRGMLEKILFNLLSNAFKVTPDGGTVHVAVKQAKDKIEFTVSDTGPGLEEGELEKLFERFYQAEPFKNGYYGGAGIGLELVHSFVKLHKGKVVVQSELGKGTVFKVVFPSGNKHFKDSEIITEGSELASFKQNLIKSSSYQEPKPPVRVSKTAKTLLIVEDDSELRNYLKNEFKGQYKVLVAKNGTEGLGLATEMLPDVIITDVVMPEMDGFKFCEAIRTDVKTSHIPIMMLTAKARVDDKISGIGMGADVYLGKPFEMKLVRRHLEQLIHSREVIYKKYFKSMGEIQDDTSITSLDKAFVEKAINYIHDNMTSSNLGVESLASHLNLSRSQLYRKTKALTNQTANEFIRNQRLQKAKKLIENGNTDMTDVCAKVGISSTTYFTQRFKDYFGISPTEVKGQKA</sequence>
<dbReference type="InterPro" id="IPR015943">
    <property type="entry name" value="WD40/YVTN_repeat-like_dom_sf"/>
</dbReference>
<dbReference type="Pfam" id="PF00512">
    <property type="entry name" value="HisKA"/>
    <property type="match status" value="1"/>
</dbReference>
<dbReference type="CDD" id="cd00082">
    <property type="entry name" value="HisKA"/>
    <property type="match status" value="1"/>
</dbReference>
<keyword evidence="3 7" id="KW-0597">Phosphoprotein</keyword>
<keyword evidence="11" id="KW-0418">Kinase</keyword>
<evidence type="ECO:0000256" key="3">
    <source>
        <dbReference type="ARBA" id="ARBA00022553"/>
    </source>
</evidence>
<organism evidence="11 12">
    <name type="scientific">Zobellia uliginosa</name>
    <dbReference type="NCBI Taxonomy" id="143224"/>
    <lineage>
        <taxon>Bacteria</taxon>
        <taxon>Pseudomonadati</taxon>
        <taxon>Bacteroidota</taxon>
        <taxon>Flavobacteriia</taxon>
        <taxon>Flavobacteriales</taxon>
        <taxon>Flavobacteriaceae</taxon>
        <taxon>Zobellia</taxon>
    </lineage>
</organism>
<proteinExistence type="predicted"/>
<dbReference type="Gene3D" id="3.40.50.2300">
    <property type="match status" value="1"/>
</dbReference>
<evidence type="ECO:0000256" key="5">
    <source>
        <dbReference type="ARBA" id="ARBA00023125"/>
    </source>
</evidence>
<evidence type="ECO:0000313" key="12">
    <source>
        <dbReference type="Proteomes" id="UP000185728"/>
    </source>
</evidence>
<dbReference type="PANTHER" id="PTHR43547:SF2">
    <property type="entry name" value="HYBRID SIGNAL TRANSDUCTION HISTIDINE KINASE C"/>
    <property type="match status" value="1"/>
</dbReference>
<dbReference type="PRINTS" id="PR00344">
    <property type="entry name" value="BCTRLSENSOR"/>
</dbReference>
<evidence type="ECO:0000256" key="2">
    <source>
        <dbReference type="ARBA" id="ARBA00012438"/>
    </source>
</evidence>
<dbReference type="Pfam" id="PF07495">
    <property type="entry name" value="Y_Y_Y"/>
    <property type="match status" value="1"/>
</dbReference>
<dbReference type="Gene3D" id="1.10.10.60">
    <property type="entry name" value="Homeodomain-like"/>
    <property type="match status" value="2"/>
</dbReference>
<dbReference type="InterPro" id="IPR018060">
    <property type="entry name" value="HTH_AraC"/>
</dbReference>
<dbReference type="InterPro" id="IPR003661">
    <property type="entry name" value="HisK_dim/P_dom"/>
</dbReference>
<dbReference type="SMART" id="SM00387">
    <property type="entry name" value="HATPase_c"/>
    <property type="match status" value="1"/>
</dbReference>
<evidence type="ECO:0000259" key="9">
    <source>
        <dbReference type="PROSITE" id="PS50109"/>
    </source>
</evidence>
<dbReference type="InterPro" id="IPR003594">
    <property type="entry name" value="HATPase_dom"/>
</dbReference>
<feature type="domain" description="Histidine kinase" evidence="9">
    <location>
        <begin position="905"/>
        <end position="1124"/>
    </location>
</feature>
<dbReference type="InterPro" id="IPR036097">
    <property type="entry name" value="HisK_dim/P_sf"/>
</dbReference>
<evidence type="ECO:0000259" key="10">
    <source>
        <dbReference type="PROSITE" id="PS50110"/>
    </source>
</evidence>
<keyword evidence="6" id="KW-0804">Transcription</keyword>